<keyword evidence="2" id="KW-1185">Reference proteome</keyword>
<proteinExistence type="predicted"/>
<protein>
    <submittedName>
        <fullName evidence="1">Uncharacterized protein</fullName>
    </submittedName>
</protein>
<accession>A0ACB9A0V6</accession>
<dbReference type="Proteomes" id="UP001056120">
    <property type="component" value="Linkage Group LG25"/>
</dbReference>
<reference evidence="2" key="1">
    <citation type="journal article" date="2022" name="Mol. Ecol. Resour.">
        <title>The genomes of chicory, endive, great burdock and yacon provide insights into Asteraceae palaeo-polyploidization history and plant inulin production.</title>
        <authorList>
            <person name="Fan W."/>
            <person name="Wang S."/>
            <person name="Wang H."/>
            <person name="Wang A."/>
            <person name="Jiang F."/>
            <person name="Liu H."/>
            <person name="Zhao H."/>
            <person name="Xu D."/>
            <person name="Zhang Y."/>
        </authorList>
    </citation>
    <scope>NUCLEOTIDE SEQUENCE [LARGE SCALE GENOMIC DNA]</scope>
    <source>
        <strain evidence="2">cv. Yunnan</strain>
    </source>
</reference>
<dbReference type="EMBL" id="CM042042">
    <property type="protein sequence ID" value="KAI3703381.1"/>
    <property type="molecule type" value="Genomic_DNA"/>
</dbReference>
<evidence type="ECO:0000313" key="2">
    <source>
        <dbReference type="Proteomes" id="UP001056120"/>
    </source>
</evidence>
<gene>
    <name evidence="1" type="ORF">L1987_73411</name>
</gene>
<reference evidence="1 2" key="2">
    <citation type="journal article" date="2022" name="Mol. Ecol. Resour.">
        <title>The genomes of chicory, endive, great burdock and yacon provide insights into Asteraceae paleo-polyploidization history and plant inulin production.</title>
        <authorList>
            <person name="Fan W."/>
            <person name="Wang S."/>
            <person name="Wang H."/>
            <person name="Wang A."/>
            <person name="Jiang F."/>
            <person name="Liu H."/>
            <person name="Zhao H."/>
            <person name="Xu D."/>
            <person name="Zhang Y."/>
        </authorList>
    </citation>
    <scope>NUCLEOTIDE SEQUENCE [LARGE SCALE GENOMIC DNA]</scope>
    <source>
        <strain evidence="2">cv. Yunnan</strain>
        <tissue evidence="1">Leaves</tissue>
    </source>
</reference>
<evidence type="ECO:0000313" key="1">
    <source>
        <dbReference type="EMBL" id="KAI3703381.1"/>
    </source>
</evidence>
<sequence>MARYTPCPKCQVSGFWLTGVDLNVFAVKRVGIYNPFTLPCTQIKVISHPVCTTKPVAGQTPPPAKPPSLPSSSPNPPIIAFP</sequence>
<name>A0ACB9A0V6_9ASTR</name>
<comment type="caution">
    <text evidence="1">The sequence shown here is derived from an EMBL/GenBank/DDBJ whole genome shotgun (WGS) entry which is preliminary data.</text>
</comment>
<organism evidence="1 2">
    <name type="scientific">Smallanthus sonchifolius</name>
    <dbReference type="NCBI Taxonomy" id="185202"/>
    <lineage>
        <taxon>Eukaryota</taxon>
        <taxon>Viridiplantae</taxon>
        <taxon>Streptophyta</taxon>
        <taxon>Embryophyta</taxon>
        <taxon>Tracheophyta</taxon>
        <taxon>Spermatophyta</taxon>
        <taxon>Magnoliopsida</taxon>
        <taxon>eudicotyledons</taxon>
        <taxon>Gunneridae</taxon>
        <taxon>Pentapetalae</taxon>
        <taxon>asterids</taxon>
        <taxon>campanulids</taxon>
        <taxon>Asterales</taxon>
        <taxon>Asteraceae</taxon>
        <taxon>Asteroideae</taxon>
        <taxon>Heliantheae alliance</taxon>
        <taxon>Millerieae</taxon>
        <taxon>Smallanthus</taxon>
    </lineage>
</organism>